<evidence type="ECO:0000256" key="1">
    <source>
        <dbReference type="SAM" id="Phobius"/>
    </source>
</evidence>
<name>A0AAD7JLB9_9AGAR</name>
<evidence type="ECO:0000259" key="2">
    <source>
        <dbReference type="Pfam" id="PF20152"/>
    </source>
</evidence>
<keyword evidence="1" id="KW-0812">Transmembrane</keyword>
<keyword evidence="1" id="KW-0472">Membrane</keyword>
<organism evidence="3 4">
    <name type="scientific">Mycena metata</name>
    <dbReference type="NCBI Taxonomy" id="1033252"/>
    <lineage>
        <taxon>Eukaryota</taxon>
        <taxon>Fungi</taxon>
        <taxon>Dikarya</taxon>
        <taxon>Basidiomycota</taxon>
        <taxon>Agaricomycotina</taxon>
        <taxon>Agaricomycetes</taxon>
        <taxon>Agaricomycetidae</taxon>
        <taxon>Agaricales</taxon>
        <taxon>Marasmiineae</taxon>
        <taxon>Mycenaceae</taxon>
        <taxon>Mycena</taxon>
    </lineage>
</organism>
<protein>
    <recommendedName>
        <fullName evidence="2">DUF6534 domain-containing protein</fullName>
    </recommendedName>
</protein>
<reference evidence="3" key="1">
    <citation type="submission" date="2023-03" db="EMBL/GenBank/DDBJ databases">
        <title>Massive genome expansion in bonnet fungi (Mycena s.s.) driven by repeated elements and novel gene families across ecological guilds.</title>
        <authorList>
            <consortium name="Lawrence Berkeley National Laboratory"/>
            <person name="Harder C.B."/>
            <person name="Miyauchi S."/>
            <person name="Viragh M."/>
            <person name="Kuo A."/>
            <person name="Thoen E."/>
            <person name="Andreopoulos B."/>
            <person name="Lu D."/>
            <person name="Skrede I."/>
            <person name="Drula E."/>
            <person name="Henrissat B."/>
            <person name="Morin E."/>
            <person name="Kohler A."/>
            <person name="Barry K."/>
            <person name="LaButti K."/>
            <person name="Morin E."/>
            <person name="Salamov A."/>
            <person name="Lipzen A."/>
            <person name="Mereny Z."/>
            <person name="Hegedus B."/>
            <person name="Baldrian P."/>
            <person name="Stursova M."/>
            <person name="Weitz H."/>
            <person name="Taylor A."/>
            <person name="Grigoriev I.V."/>
            <person name="Nagy L.G."/>
            <person name="Martin F."/>
            <person name="Kauserud H."/>
        </authorList>
    </citation>
    <scope>NUCLEOTIDE SEQUENCE</scope>
    <source>
        <strain evidence="3">CBHHK182m</strain>
    </source>
</reference>
<feature type="transmembrane region" description="Helical" evidence="1">
    <location>
        <begin position="166"/>
        <end position="189"/>
    </location>
</feature>
<dbReference type="PANTHER" id="PTHR40465:SF1">
    <property type="entry name" value="DUF6534 DOMAIN-CONTAINING PROTEIN"/>
    <property type="match status" value="1"/>
</dbReference>
<evidence type="ECO:0000313" key="3">
    <source>
        <dbReference type="EMBL" id="KAJ7767271.1"/>
    </source>
</evidence>
<accession>A0AAD7JLB9</accession>
<feature type="transmembrane region" description="Helical" evidence="1">
    <location>
        <begin position="60"/>
        <end position="81"/>
    </location>
</feature>
<comment type="caution">
    <text evidence="3">The sequence shown here is derived from an EMBL/GenBank/DDBJ whole genome shotgun (WGS) entry which is preliminary data.</text>
</comment>
<dbReference type="AlphaFoldDB" id="A0AAD7JLB9"/>
<feature type="transmembrane region" description="Helical" evidence="1">
    <location>
        <begin position="209"/>
        <end position="229"/>
    </location>
</feature>
<dbReference type="PANTHER" id="PTHR40465">
    <property type="entry name" value="CHROMOSOME 1, WHOLE GENOME SHOTGUN SEQUENCE"/>
    <property type="match status" value="1"/>
</dbReference>
<dbReference type="InterPro" id="IPR045339">
    <property type="entry name" value="DUF6534"/>
</dbReference>
<keyword evidence="1" id="KW-1133">Transmembrane helix</keyword>
<gene>
    <name evidence="3" type="ORF">B0H16DRAFT_1789362</name>
</gene>
<dbReference type="Pfam" id="PF20152">
    <property type="entry name" value="DUF6534"/>
    <property type="match status" value="1"/>
</dbReference>
<sequence length="262" mass="28628">MASLGRLVPRVQTASAELIYSNPLLRLSGLLVNSFLLGTLSIQIHIYRTCFPKDSVALKLLVYFVFAACVICDLLETLYLIGVSGGVFASFPQARYLWFASPFLGSIIAMLVQFVYCFRIVAIRQTAWPVAGLIGLISVAQGVAAMIWVILERAENLNLETKTLRILVYIWLVGSSVGDVLIAVTITALLRNASVLPQTRDVLKKIVRLVIETNTLTSLVAILSLLLFACTTTPASFLTSTMILPGIYANTLMVVLNQRAAM</sequence>
<feature type="transmembrane region" description="Helical" evidence="1">
    <location>
        <begin position="235"/>
        <end position="256"/>
    </location>
</feature>
<feature type="transmembrane region" description="Helical" evidence="1">
    <location>
        <begin position="30"/>
        <end position="48"/>
    </location>
</feature>
<evidence type="ECO:0000313" key="4">
    <source>
        <dbReference type="Proteomes" id="UP001215598"/>
    </source>
</evidence>
<keyword evidence="4" id="KW-1185">Reference proteome</keyword>
<feature type="transmembrane region" description="Helical" evidence="1">
    <location>
        <begin position="96"/>
        <end position="118"/>
    </location>
</feature>
<proteinExistence type="predicted"/>
<dbReference type="EMBL" id="JARKIB010000022">
    <property type="protein sequence ID" value="KAJ7767271.1"/>
    <property type="molecule type" value="Genomic_DNA"/>
</dbReference>
<dbReference type="Proteomes" id="UP001215598">
    <property type="component" value="Unassembled WGS sequence"/>
</dbReference>
<feature type="domain" description="DUF6534" evidence="2">
    <location>
        <begin position="176"/>
        <end position="260"/>
    </location>
</feature>
<feature type="transmembrane region" description="Helical" evidence="1">
    <location>
        <begin position="130"/>
        <end position="151"/>
    </location>
</feature>